<dbReference type="EMBL" id="AOJG01000031">
    <property type="protein sequence ID" value="EMA58918.1"/>
    <property type="molecule type" value="Genomic_DNA"/>
</dbReference>
<accession>M0NMU6</accession>
<dbReference type="SUPFAM" id="SSF52788">
    <property type="entry name" value="Phosphotyrosine protein phosphatases I"/>
    <property type="match status" value="1"/>
</dbReference>
<feature type="domain" description="Phosphotyrosine protein phosphatase I" evidence="4">
    <location>
        <begin position="44"/>
        <end position="188"/>
    </location>
</feature>
<evidence type="ECO:0000256" key="3">
    <source>
        <dbReference type="ARBA" id="ARBA00022912"/>
    </source>
</evidence>
<name>M0NMU6_9EURY</name>
<dbReference type="OrthoDB" id="295776at2157"/>
<dbReference type="AlphaFoldDB" id="M0NMU6"/>
<dbReference type="PANTHER" id="PTHR11717:SF31">
    <property type="entry name" value="LOW MOLECULAR WEIGHT PROTEIN-TYROSINE-PHOSPHATASE ETP-RELATED"/>
    <property type="match status" value="1"/>
</dbReference>
<dbReference type="STRING" id="1227482.C469_12123"/>
<sequence>MIRSYLSAARNHAGIETQRLRLALARSPSVLDASPPDGAASGDPNVLFLCYGNICRSPLAERYLESVAEDRGIDGLSVDSAGLRTTTGRASPDDAVRVADELGVDLSDHRSKPVTADLLDRSDLVVVMDLLNYHDLRRGFGDLDDKTRFLGVFSDEGYEISDPYGEGLDGFRTLYGDVIRSVDGLAEALESAR</sequence>
<dbReference type="InterPro" id="IPR036196">
    <property type="entry name" value="Ptyr_pPase_sf"/>
</dbReference>
<dbReference type="PRINTS" id="PR00719">
    <property type="entry name" value="LMWPTPASE"/>
</dbReference>
<dbReference type="SMART" id="SM00226">
    <property type="entry name" value="LMWPc"/>
    <property type="match status" value="1"/>
</dbReference>
<dbReference type="Pfam" id="PF01451">
    <property type="entry name" value="LMWPc"/>
    <property type="match status" value="1"/>
</dbReference>
<reference evidence="5 6" key="1">
    <citation type="journal article" date="2014" name="PLoS Genet.">
        <title>Phylogenetically driven sequencing of extremely halophilic archaea reveals strategies for static and dynamic osmo-response.</title>
        <authorList>
            <person name="Becker E.A."/>
            <person name="Seitzer P.M."/>
            <person name="Tritt A."/>
            <person name="Larsen D."/>
            <person name="Krusor M."/>
            <person name="Yao A.I."/>
            <person name="Wu D."/>
            <person name="Madern D."/>
            <person name="Eisen J.A."/>
            <person name="Darling A.E."/>
            <person name="Facciotti M.T."/>
        </authorList>
    </citation>
    <scope>NUCLEOTIDE SEQUENCE [LARGE SCALE GENOMIC DNA]</scope>
    <source>
        <strain evidence="5 6">DSM 21995</strain>
    </source>
</reference>
<comment type="caution">
    <text evidence="5">The sequence shown here is derived from an EMBL/GenBank/DDBJ whole genome shotgun (WGS) entry which is preliminary data.</text>
</comment>
<keyword evidence="6" id="KW-1185">Reference proteome</keyword>
<dbReference type="GO" id="GO:0004725">
    <property type="term" value="F:protein tyrosine phosphatase activity"/>
    <property type="evidence" value="ECO:0007669"/>
    <property type="project" value="InterPro"/>
</dbReference>
<evidence type="ECO:0000256" key="2">
    <source>
        <dbReference type="ARBA" id="ARBA00022801"/>
    </source>
</evidence>
<evidence type="ECO:0000256" key="1">
    <source>
        <dbReference type="ARBA" id="ARBA00011063"/>
    </source>
</evidence>
<dbReference type="Gene3D" id="3.40.50.2300">
    <property type="match status" value="1"/>
</dbReference>
<dbReference type="CDD" id="cd16343">
    <property type="entry name" value="LMWPTP"/>
    <property type="match status" value="1"/>
</dbReference>
<dbReference type="InterPro" id="IPR023485">
    <property type="entry name" value="Ptyr_pPase"/>
</dbReference>
<organism evidence="5 6">
    <name type="scientific">Halorubrum lipolyticum DSM 21995</name>
    <dbReference type="NCBI Taxonomy" id="1227482"/>
    <lineage>
        <taxon>Archaea</taxon>
        <taxon>Methanobacteriati</taxon>
        <taxon>Methanobacteriota</taxon>
        <taxon>Stenosarchaea group</taxon>
        <taxon>Halobacteria</taxon>
        <taxon>Halobacteriales</taxon>
        <taxon>Haloferacaceae</taxon>
        <taxon>Halorubrum</taxon>
    </lineage>
</organism>
<dbReference type="RefSeq" id="WP_008006913.1">
    <property type="nucleotide sequence ID" value="NZ_AOJG01000031.1"/>
</dbReference>
<gene>
    <name evidence="5" type="ORF">C469_12123</name>
</gene>
<comment type="similarity">
    <text evidence="1">Belongs to the low molecular weight phosphotyrosine protein phosphatase family.</text>
</comment>
<proteinExistence type="inferred from homology"/>
<dbReference type="PATRIC" id="fig|1227482.3.peg.2449"/>
<evidence type="ECO:0000313" key="6">
    <source>
        <dbReference type="Proteomes" id="UP000011650"/>
    </source>
</evidence>
<dbReference type="InterPro" id="IPR017867">
    <property type="entry name" value="Tyr_phospatase_low_mol_wt"/>
</dbReference>
<keyword evidence="3" id="KW-0904">Protein phosphatase</keyword>
<evidence type="ECO:0000259" key="4">
    <source>
        <dbReference type="SMART" id="SM00226"/>
    </source>
</evidence>
<protein>
    <submittedName>
        <fullName evidence="5">Low molecular weight protein-tyrosine-phosphatase</fullName>
    </submittedName>
</protein>
<dbReference type="InterPro" id="IPR050438">
    <property type="entry name" value="LMW_PTPase"/>
</dbReference>
<dbReference type="Proteomes" id="UP000011650">
    <property type="component" value="Unassembled WGS sequence"/>
</dbReference>
<keyword evidence="2" id="KW-0378">Hydrolase</keyword>
<evidence type="ECO:0000313" key="5">
    <source>
        <dbReference type="EMBL" id="EMA58918.1"/>
    </source>
</evidence>
<dbReference type="PANTHER" id="PTHR11717">
    <property type="entry name" value="LOW MOLECULAR WEIGHT PROTEIN TYROSINE PHOSPHATASE"/>
    <property type="match status" value="1"/>
</dbReference>